<keyword evidence="2" id="KW-1185">Reference proteome</keyword>
<evidence type="ECO:0000313" key="2">
    <source>
        <dbReference type="Proteomes" id="UP001180020"/>
    </source>
</evidence>
<comment type="caution">
    <text evidence="1">The sequence shown here is derived from an EMBL/GenBank/DDBJ whole genome shotgun (WGS) entry which is preliminary data.</text>
</comment>
<reference evidence="1" key="2">
    <citation type="submission" date="2023-06" db="EMBL/GenBank/DDBJ databases">
        <authorList>
            <person name="Ma L."/>
            <person name="Liu K.-W."/>
            <person name="Li Z."/>
            <person name="Hsiao Y.-Y."/>
            <person name="Qi Y."/>
            <person name="Fu T."/>
            <person name="Tang G."/>
            <person name="Zhang D."/>
            <person name="Sun W.-H."/>
            <person name="Liu D.-K."/>
            <person name="Li Y."/>
            <person name="Chen G.-Z."/>
            <person name="Liu X.-D."/>
            <person name="Liao X.-Y."/>
            <person name="Jiang Y.-T."/>
            <person name="Yu X."/>
            <person name="Hao Y."/>
            <person name="Huang J."/>
            <person name="Zhao X.-W."/>
            <person name="Ke S."/>
            <person name="Chen Y.-Y."/>
            <person name="Wu W.-L."/>
            <person name="Hsu J.-L."/>
            <person name="Lin Y.-F."/>
            <person name="Huang M.-D."/>
            <person name="Li C.-Y."/>
            <person name="Huang L."/>
            <person name="Wang Z.-W."/>
            <person name="Zhao X."/>
            <person name="Zhong W.-Y."/>
            <person name="Peng D.-H."/>
            <person name="Ahmad S."/>
            <person name="Lan S."/>
            <person name="Zhang J.-S."/>
            <person name="Tsai W.-C."/>
            <person name="Van De Peer Y."/>
            <person name="Liu Z.-J."/>
        </authorList>
    </citation>
    <scope>NUCLEOTIDE SEQUENCE</scope>
    <source>
        <strain evidence="1">CP</strain>
        <tissue evidence="1">Leaves</tissue>
    </source>
</reference>
<proteinExistence type="predicted"/>
<dbReference type="PANTHER" id="PTHR46419">
    <property type="entry name" value="ADP-RIBOSYLATION FACTOR GTPASE-ACTIVATING PROTEIN AGD5"/>
    <property type="match status" value="1"/>
</dbReference>
<protein>
    <submittedName>
        <fullName evidence="1">ADP-ribosylation factor GTPase-activating protein AGD5</fullName>
    </submittedName>
</protein>
<reference evidence="1" key="1">
    <citation type="journal article" date="2023" name="Nat. Commun.">
        <title>Diploid and tetraploid genomes of Acorus and the evolution of monocots.</title>
        <authorList>
            <person name="Ma L."/>
            <person name="Liu K.W."/>
            <person name="Li Z."/>
            <person name="Hsiao Y.Y."/>
            <person name="Qi Y."/>
            <person name="Fu T."/>
            <person name="Tang G.D."/>
            <person name="Zhang D."/>
            <person name="Sun W.H."/>
            <person name="Liu D.K."/>
            <person name="Li Y."/>
            <person name="Chen G.Z."/>
            <person name="Liu X.D."/>
            <person name="Liao X.Y."/>
            <person name="Jiang Y.T."/>
            <person name="Yu X."/>
            <person name="Hao Y."/>
            <person name="Huang J."/>
            <person name="Zhao X.W."/>
            <person name="Ke S."/>
            <person name="Chen Y.Y."/>
            <person name="Wu W.L."/>
            <person name="Hsu J.L."/>
            <person name="Lin Y.F."/>
            <person name="Huang M.D."/>
            <person name="Li C.Y."/>
            <person name="Huang L."/>
            <person name="Wang Z.W."/>
            <person name="Zhao X."/>
            <person name="Zhong W.Y."/>
            <person name="Peng D.H."/>
            <person name="Ahmad S."/>
            <person name="Lan S."/>
            <person name="Zhang J.S."/>
            <person name="Tsai W.C."/>
            <person name="Van de Peer Y."/>
            <person name="Liu Z.J."/>
        </authorList>
    </citation>
    <scope>NUCLEOTIDE SEQUENCE</scope>
    <source>
        <strain evidence="1">CP</strain>
    </source>
</reference>
<dbReference type="InterPro" id="IPR044520">
    <property type="entry name" value="ARF_GAP_AGD5/15"/>
</dbReference>
<dbReference type="EMBL" id="JAUJYO010000011">
    <property type="protein sequence ID" value="KAK1304336.1"/>
    <property type="molecule type" value="Genomic_DNA"/>
</dbReference>
<dbReference type="Proteomes" id="UP001180020">
    <property type="component" value="Unassembled WGS sequence"/>
</dbReference>
<name>A0AAV9DTW6_ACOCL</name>
<organism evidence="1 2">
    <name type="scientific">Acorus calamus</name>
    <name type="common">Sweet flag</name>
    <dbReference type="NCBI Taxonomy" id="4465"/>
    <lineage>
        <taxon>Eukaryota</taxon>
        <taxon>Viridiplantae</taxon>
        <taxon>Streptophyta</taxon>
        <taxon>Embryophyta</taxon>
        <taxon>Tracheophyta</taxon>
        <taxon>Spermatophyta</taxon>
        <taxon>Magnoliopsida</taxon>
        <taxon>Liliopsida</taxon>
        <taxon>Acoraceae</taxon>
        <taxon>Acorus</taxon>
    </lineage>
</organism>
<dbReference type="GO" id="GO:0005096">
    <property type="term" value="F:GTPase activator activity"/>
    <property type="evidence" value="ECO:0007669"/>
    <property type="project" value="InterPro"/>
</dbReference>
<dbReference type="PANTHER" id="PTHR46419:SF2">
    <property type="entry name" value="ADP-RIBOSYLATION FACTOR GTPASE-ACTIVATING PROTEIN AGD5"/>
    <property type="match status" value="1"/>
</dbReference>
<accession>A0AAV9DTW6</accession>
<dbReference type="AlphaFoldDB" id="A0AAV9DTW6"/>
<gene>
    <name evidence="1" type="primary">AGD5</name>
    <name evidence="1" type="ORF">QJS10_CPB11g00968</name>
</gene>
<evidence type="ECO:0000313" key="1">
    <source>
        <dbReference type="EMBL" id="KAK1304336.1"/>
    </source>
</evidence>
<sequence length="165" mass="18865">MPHSDLQQPKNYCSGCPTSAWPPPQKVDYATDLFNMLSMDGPSANSTDLFNMLSRDFNLQMQQRKQLPQSQLNRQSQLKVSGIEDLFKDQPLVLEKPQKDVKNDIMSLFGKVGNIRLMHPSATYYYLPRTGFYKHASINGKINGCNFIKELRHQEARVVKIALCE</sequence>